<comment type="caution">
    <text evidence="1">The sequence shown here is derived from an EMBL/GenBank/DDBJ whole genome shotgun (WGS) entry which is preliminary data.</text>
</comment>
<name>A0ACC0P4A4_RHOML</name>
<dbReference type="Proteomes" id="UP001062846">
    <property type="component" value="Chromosome 4"/>
</dbReference>
<protein>
    <submittedName>
        <fullName evidence="1">Uncharacterized protein</fullName>
    </submittedName>
</protein>
<accession>A0ACC0P4A4</accession>
<evidence type="ECO:0000313" key="1">
    <source>
        <dbReference type="EMBL" id="KAI8560039.1"/>
    </source>
</evidence>
<dbReference type="EMBL" id="CM046391">
    <property type="protein sequence ID" value="KAI8560039.1"/>
    <property type="molecule type" value="Genomic_DNA"/>
</dbReference>
<evidence type="ECO:0000313" key="2">
    <source>
        <dbReference type="Proteomes" id="UP001062846"/>
    </source>
</evidence>
<proteinExistence type="predicted"/>
<keyword evidence="2" id="KW-1185">Reference proteome</keyword>
<reference evidence="1" key="1">
    <citation type="submission" date="2022-02" db="EMBL/GenBank/DDBJ databases">
        <title>Plant Genome Project.</title>
        <authorList>
            <person name="Zhang R.-G."/>
        </authorList>
    </citation>
    <scope>NUCLEOTIDE SEQUENCE</scope>
    <source>
        <strain evidence="1">AT1</strain>
    </source>
</reference>
<organism evidence="1 2">
    <name type="scientific">Rhododendron molle</name>
    <name type="common">Chinese azalea</name>
    <name type="synonym">Azalea mollis</name>
    <dbReference type="NCBI Taxonomy" id="49168"/>
    <lineage>
        <taxon>Eukaryota</taxon>
        <taxon>Viridiplantae</taxon>
        <taxon>Streptophyta</taxon>
        <taxon>Embryophyta</taxon>
        <taxon>Tracheophyta</taxon>
        <taxon>Spermatophyta</taxon>
        <taxon>Magnoliopsida</taxon>
        <taxon>eudicotyledons</taxon>
        <taxon>Gunneridae</taxon>
        <taxon>Pentapetalae</taxon>
        <taxon>asterids</taxon>
        <taxon>Ericales</taxon>
        <taxon>Ericaceae</taxon>
        <taxon>Ericoideae</taxon>
        <taxon>Rhodoreae</taxon>
        <taxon>Rhododendron</taxon>
    </lineage>
</organism>
<gene>
    <name evidence="1" type="ORF">RHMOL_Rhmol04G0223800</name>
</gene>
<sequence length="166" mass="17601">MADHGGNEGEGEVVDQPDCEQKAGDEENPRAVEKESRARVETGVVEPSSEPVDSGMVAEGNLGGISGSGAGKDDTGPGQTPPRDSAKGKGVVIEEEYIEEEQIEREKTTDAATVEIREEDIAFRPPVTAATSSRHVPITFDDIAEHAPDELLAKLLEIIPCSGSMF</sequence>